<accession>A0A1F4V6T9</accession>
<dbReference type="InterPro" id="IPR023404">
    <property type="entry name" value="rSAM_horseshoe"/>
</dbReference>
<dbReference type="InterPro" id="IPR038135">
    <property type="entry name" value="Methylthiotransferase_N_sf"/>
</dbReference>
<dbReference type="GO" id="GO:0035597">
    <property type="term" value="F:tRNA-2-methylthio-N(6)-dimethylallyladenosine(37) synthase activity"/>
    <property type="evidence" value="ECO:0007669"/>
    <property type="project" value="TreeGrafter"/>
</dbReference>
<evidence type="ECO:0000259" key="9">
    <source>
        <dbReference type="PROSITE" id="PS51918"/>
    </source>
</evidence>
<sequence>MERQKRFFIKTYGCQANVADSGEMAGMLEASGFERYTPKTAQNEKIELEEALKNVEVFIINSCAVRQKSEDKVYGLGKLVLATQENTGRKPFVIMSGCVVGSSTGARKLTDMGLLQKKTPWVDLYLSPADIAILPRKLYEVGVITQSLSSSLSYSIAVEDPDWAFVNISTGCDNFCSYCVVPYARGAEISRSQEAILADVEKLLARGYGKIMLVGQNVNSWGLEQKDKLAIRIGQDLPTPFAKLLREVHEMTGLESLAFMSSNPFDFTSELVSALKLPKIHNYLHIAVQSGNNAILKKMNRRHTVEDFLALLENIKQAVPNMEFGTDIIVGFPSETRGQFMDTVKLFEQVLFKAAFISKYSPRKGTVAQRLYPDDVSPKEKSARHAYLTKVWQKHRNK</sequence>
<dbReference type="SMART" id="SM00729">
    <property type="entry name" value="Elp3"/>
    <property type="match status" value="1"/>
</dbReference>
<evidence type="ECO:0000256" key="7">
    <source>
        <dbReference type="ARBA" id="ARBA00023014"/>
    </source>
</evidence>
<comment type="caution">
    <text evidence="10">The sequence shown here is derived from an EMBL/GenBank/DDBJ whole genome shotgun (WGS) entry which is preliminary data.</text>
</comment>
<dbReference type="PANTHER" id="PTHR43020:SF2">
    <property type="entry name" value="MITOCHONDRIAL TRNA METHYLTHIOTRANSFERASE CDK5RAP1"/>
    <property type="match status" value="1"/>
</dbReference>
<keyword evidence="4" id="KW-0949">S-adenosyl-L-methionine</keyword>
<proteinExistence type="predicted"/>
<evidence type="ECO:0000256" key="4">
    <source>
        <dbReference type="ARBA" id="ARBA00022691"/>
    </source>
</evidence>
<dbReference type="GO" id="GO:0005829">
    <property type="term" value="C:cytosol"/>
    <property type="evidence" value="ECO:0007669"/>
    <property type="project" value="TreeGrafter"/>
</dbReference>
<dbReference type="SFLD" id="SFLDS00029">
    <property type="entry name" value="Radical_SAM"/>
    <property type="match status" value="1"/>
</dbReference>
<dbReference type="SUPFAM" id="SSF102114">
    <property type="entry name" value="Radical SAM enzymes"/>
    <property type="match status" value="1"/>
</dbReference>
<dbReference type="GO" id="GO:0051539">
    <property type="term" value="F:4 iron, 4 sulfur cluster binding"/>
    <property type="evidence" value="ECO:0007669"/>
    <property type="project" value="UniProtKB-KW"/>
</dbReference>
<evidence type="ECO:0000313" key="10">
    <source>
        <dbReference type="EMBL" id="OGC52864.1"/>
    </source>
</evidence>
<dbReference type="InterPro" id="IPR006638">
    <property type="entry name" value="Elp3/MiaA/NifB-like_rSAM"/>
</dbReference>
<dbReference type="NCBIfam" id="TIGR00089">
    <property type="entry name" value="MiaB/RimO family radical SAM methylthiotransferase"/>
    <property type="match status" value="1"/>
</dbReference>
<dbReference type="InterPro" id="IPR007197">
    <property type="entry name" value="rSAM"/>
</dbReference>
<evidence type="ECO:0000259" key="8">
    <source>
        <dbReference type="PROSITE" id="PS51449"/>
    </source>
</evidence>
<dbReference type="Gene3D" id="3.40.50.12160">
    <property type="entry name" value="Methylthiotransferase, N-terminal domain"/>
    <property type="match status" value="1"/>
</dbReference>
<dbReference type="GO" id="GO:0046872">
    <property type="term" value="F:metal ion binding"/>
    <property type="evidence" value="ECO:0007669"/>
    <property type="project" value="UniProtKB-KW"/>
</dbReference>
<name>A0A1F4V6T9_UNCKA</name>
<dbReference type="AlphaFoldDB" id="A0A1F4V6T9"/>
<dbReference type="Proteomes" id="UP000176853">
    <property type="component" value="Unassembled WGS sequence"/>
</dbReference>
<dbReference type="InterPro" id="IPR020612">
    <property type="entry name" value="Methylthiotransferase_CS"/>
</dbReference>
<keyword evidence="5" id="KW-0479">Metal-binding</keyword>
<dbReference type="InterPro" id="IPR005839">
    <property type="entry name" value="Methylthiotransferase"/>
</dbReference>
<dbReference type="Pfam" id="PF04055">
    <property type="entry name" value="Radical_SAM"/>
    <property type="match status" value="1"/>
</dbReference>
<dbReference type="Gene3D" id="3.80.30.20">
    <property type="entry name" value="tm_1862 like domain"/>
    <property type="match status" value="1"/>
</dbReference>
<dbReference type="PANTHER" id="PTHR43020">
    <property type="entry name" value="CDK5 REGULATORY SUBUNIT-ASSOCIATED PROTEIN 1"/>
    <property type="match status" value="1"/>
</dbReference>
<dbReference type="FunFam" id="3.80.30.20:FF:000001">
    <property type="entry name" value="tRNA-2-methylthio-N(6)-dimethylallyladenosine synthase 2"/>
    <property type="match status" value="1"/>
</dbReference>
<gene>
    <name evidence="10" type="ORF">A2709_00720</name>
</gene>
<dbReference type="EMBL" id="MEVB01000010">
    <property type="protein sequence ID" value="OGC52864.1"/>
    <property type="molecule type" value="Genomic_DNA"/>
</dbReference>
<feature type="domain" description="Radical SAM core" evidence="9">
    <location>
        <begin position="158"/>
        <end position="398"/>
    </location>
</feature>
<comment type="cofactor">
    <cofactor evidence="1">
        <name>[4Fe-4S] cluster</name>
        <dbReference type="ChEBI" id="CHEBI:49883"/>
    </cofactor>
</comment>
<evidence type="ECO:0000256" key="2">
    <source>
        <dbReference type="ARBA" id="ARBA00022485"/>
    </source>
</evidence>
<keyword evidence="3" id="KW-0808">Transferase</keyword>
<feature type="domain" description="MTTase N-terminal" evidence="8">
    <location>
        <begin position="5"/>
        <end position="143"/>
    </location>
</feature>
<evidence type="ECO:0000256" key="3">
    <source>
        <dbReference type="ARBA" id="ARBA00022679"/>
    </source>
</evidence>
<dbReference type="PROSITE" id="PS51449">
    <property type="entry name" value="MTTASE_N"/>
    <property type="match status" value="1"/>
</dbReference>
<evidence type="ECO:0000256" key="5">
    <source>
        <dbReference type="ARBA" id="ARBA00022723"/>
    </source>
</evidence>
<evidence type="ECO:0000313" key="11">
    <source>
        <dbReference type="Proteomes" id="UP000176853"/>
    </source>
</evidence>
<dbReference type="SFLD" id="SFLDG01082">
    <property type="entry name" value="B12-binding_domain_containing"/>
    <property type="match status" value="1"/>
</dbReference>
<dbReference type="InterPro" id="IPR013848">
    <property type="entry name" value="Methylthiotransferase_N"/>
</dbReference>
<dbReference type="PROSITE" id="PS51918">
    <property type="entry name" value="RADICAL_SAM"/>
    <property type="match status" value="1"/>
</dbReference>
<protein>
    <submittedName>
        <fullName evidence="10">Uncharacterized protein</fullName>
    </submittedName>
</protein>
<dbReference type="PROSITE" id="PS01278">
    <property type="entry name" value="MTTASE_RADICAL"/>
    <property type="match status" value="1"/>
</dbReference>
<reference evidence="10 11" key="1">
    <citation type="journal article" date="2016" name="Nat. Commun.">
        <title>Thousands of microbial genomes shed light on interconnected biogeochemical processes in an aquifer system.</title>
        <authorList>
            <person name="Anantharaman K."/>
            <person name="Brown C.T."/>
            <person name="Hug L.A."/>
            <person name="Sharon I."/>
            <person name="Castelle C.J."/>
            <person name="Probst A.J."/>
            <person name="Thomas B.C."/>
            <person name="Singh A."/>
            <person name="Wilkins M.J."/>
            <person name="Karaoz U."/>
            <person name="Brodie E.L."/>
            <person name="Williams K.H."/>
            <person name="Hubbard S.S."/>
            <person name="Banfield J.F."/>
        </authorList>
    </citation>
    <scope>NUCLEOTIDE SEQUENCE [LARGE SCALE GENOMIC DNA]</scope>
</reference>
<dbReference type="Pfam" id="PF00919">
    <property type="entry name" value="UPF0004"/>
    <property type="match status" value="1"/>
</dbReference>
<keyword evidence="7" id="KW-0411">Iron-sulfur</keyword>
<evidence type="ECO:0000256" key="6">
    <source>
        <dbReference type="ARBA" id="ARBA00023004"/>
    </source>
</evidence>
<dbReference type="CDD" id="cd01335">
    <property type="entry name" value="Radical_SAM"/>
    <property type="match status" value="1"/>
</dbReference>
<evidence type="ECO:0000256" key="1">
    <source>
        <dbReference type="ARBA" id="ARBA00001966"/>
    </source>
</evidence>
<keyword evidence="6" id="KW-0408">Iron</keyword>
<dbReference type="InterPro" id="IPR058240">
    <property type="entry name" value="rSAM_sf"/>
</dbReference>
<keyword evidence="2" id="KW-0004">4Fe-4S</keyword>
<organism evidence="10 11">
    <name type="scientific">candidate division WWE3 bacterium RIFCSPHIGHO2_01_FULL_43_9</name>
    <dbReference type="NCBI Taxonomy" id="1802618"/>
    <lineage>
        <taxon>Bacteria</taxon>
        <taxon>Katanobacteria</taxon>
    </lineage>
</organism>